<evidence type="ECO:0000256" key="3">
    <source>
        <dbReference type="ARBA" id="ARBA00022475"/>
    </source>
</evidence>
<evidence type="ECO:0000256" key="6">
    <source>
        <dbReference type="ARBA" id="ARBA00022989"/>
    </source>
</evidence>
<keyword evidence="11" id="KW-1185">Reference proteome</keyword>
<dbReference type="Proteomes" id="UP000480246">
    <property type="component" value="Unassembled WGS sequence"/>
</dbReference>
<keyword evidence="7 9" id="KW-0811">Translocation</keyword>
<organism evidence="10 11">
    <name type="scientific">Gracilibacillus oryzae</name>
    <dbReference type="NCBI Taxonomy" id="1672701"/>
    <lineage>
        <taxon>Bacteria</taxon>
        <taxon>Bacillati</taxon>
        <taxon>Bacillota</taxon>
        <taxon>Bacilli</taxon>
        <taxon>Bacillales</taxon>
        <taxon>Bacillaceae</taxon>
        <taxon>Gracilibacillus</taxon>
    </lineage>
</organism>
<dbReference type="EMBL" id="WEID01000088">
    <property type="protein sequence ID" value="KAB8127755.1"/>
    <property type="molecule type" value="Genomic_DNA"/>
</dbReference>
<dbReference type="HAMAP" id="MF_00422">
    <property type="entry name" value="SecE"/>
    <property type="match status" value="1"/>
</dbReference>
<comment type="caution">
    <text evidence="10">The sequence shown here is derived from an EMBL/GenBank/DDBJ whole genome shotgun (WGS) entry which is preliminary data.</text>
</comment>
<dbReference type="GO" id="GO:0065002">
    <property type="term" value="P:intracellular protein transmembrane transport"/>
    <property type="evidence" value="ECO:0007669"/>
    <property type="project" value="UniProtKB-UniRule"/>
</dbReference>
<keyword evidence="6 9" id="KW-1133">Transmembrane helix</keyword>
<comment type="subcellular location">
    <subcellularLocation>
        <location evidence="9">Cell membrane</location>
        <topology evidence="9">Single-pass membrane protein</topology>
    </subcellularLocation>
    <subcellularLocation>
        <location evidence="1">Membrane</location>
    </subcellularLocation>
</comment>
<dbReference type="NCBIfam" id="TIGR00964">
    <property type="entry name" value="secE_bact"/>
    <property type="match status" value="1"/>
</dbReference>
<protein>
    <recommendedName>
        <fullName evidence="9">Protein translocase subunit SecE</fullName>
    </recommendedName>
</protein>
<evidence type="ECO:0000313" key="10">
    <source>
        <dbReference type="EMBL" id="KAB8127755.1"/>
    </source>
</evidence>
<keyword evidence="2 9" id="KW-0813">Transport</keyword>
<name>A0A7C8GRF9_9BACI</name>
<gene>
    <name evidence="9 10" type="primary">secE</name>
    <name evidence="10" type="ORF">F9U64_17115</name>
</gene>
<evidence type="ECO:0000256" key="7">
    <source>
        <dbReference type="ARBA" id="ARBA00023010"/>
    </source>
</evidence>
<dbReference type="GO" id="GO:0005886">
    <property type="term" value="C:plasma membrane"/>
    <property type="evidence" value="ECO:0007669"/>
    <property type="project" value="UniProtKB-SubCell"/>
</dbReference>
<dbReference type="AlphaFoldDB" id="A0A7C8GRF9"/>
<evidence type="ECO:0000256" key="2">
    <source>
        <dbReference type="ARBA" id="ARBA00022448"/>
    </source>
</evidence>
<dbReference type="Gene3D" id="1.20.5.1030">
    <property type="entry name" value="Preprotein translocase secy subunit"/>
    <property type="match status" value="1"/>
</dbReference>
<evidence type="ECO:0000313" key="11">
    <source>
        <dbReference type="Proteomes" id="UP000480246"/>
    </source>
</evidence>
<evidence type="ECO:0000256" key="1">
    <source>
        <dbReference type="ARBA" id="ARBA00004370"/>
    </source>
</evidence>
<evidence type="ECO:0000256" key="9">
    <source>
        <dbReference type="HAMAP-Rule" id="MF_00422"/>
    </source>
</evidence>
<evidence type="ECO:0000256" key="4">
    <source>
        <dbReference type="ARBA" id="ARBA00022692"/>
    </source>
</evidence>
<comment type="function">
    <text evidence="9">Essential subunit of the Sec protein translocation channel SecYEG. Clamps together the 2 halves of SecY. May contact the channel plug during translocation.</text>
</comment>
<dbReference type="Pfam" id="PF00584">
    <property type="entry name" value="SecE"/>
    <property type="match status" value="1"/>
</dbReference>
<sequence length="59" mass="6795">MNPVTFLKNVSREMKKVSWPRGRELTRYTITVIVTVVFVAIFFAIIDLGITQLLNLLVE</sequence>
<evidence type="ECO:0000256" key="8">
    <source>
        <dbReference type="ARBA" id="ARBA00023136"/>
    </source>
</evidence>
<comment type="similarity">
    <text evidence="9">Belongs to the SecE/SEC61-gamma family.</text>
</comment>
<dbReference type="PANTHER" id="PTHR33910">
    <property type="entry name" value="PROTEIN TRANSLOCASE SUBUNIT SECE"/>
    <property type="match status" value="1"/>
</dbReference>
<keyword evidence="8 9" id="KW-0472">Membrane</keyword>
<dbReference type="InterPro" id="IPR001901">
    <property type="entry name" value="Translocase_SecE/Sec61-g"/>
</dbReference>
<keyword evidence="3 9" id="KW-1003">Cell membrane</keyword>
<feature type="transmembrane region" description="Helical" evidence="9">
    <location>
        <begin position="25"/>
        <end position="46"/>
    </location>
</feature>
<comment type="subunit">
    <text evidence="9">Component of the Sec protein translocase complex. Heterotrimer consisting of SecY, SecE and SecG subunits. The heterotrimers can form oligomers, although 1 heterotrimer is thought to be able to translocate proteins. Interacts with the ribosome. Interacts with SecDF, and other proteins may be involved. Interacts with SecA.</text>
</comment>
<keyword evidence="4 9" id="KW-0812">Transmembrane</keyword>
<accession>A0A7C8GRF9</accession>
<proteinExistence type="inferred from homology"/>
<keyword evidence="5 9" id="KW-0653">Protein transport</keyword>
<dbReference type="PROSITE" id="PS01067">
    <property type="entry name" value="SECE_SEC61G"/>
    <property type="match status" value="1"/>
</dbReference>
<dbReference type="InterPro" id="IPR038379">
    <property type="entry name" value="SecE_sf"/>
</dbReference>
<dbReference type="GO" id="GO:0008320">
    <property type="term" value="F:protein transmembrane transporter activity"/>
    <property type="evidence" value="ECO:0007669"/>
    <property type="project" value="UniProtKB-UniRule"/>
</dbReference>
<dbReference type="InterPro" id="IPR005807">
    <property type="entry name" value="SecE_bac"/>
</dbReference>
<dbReference type="GO" id="GO:0006605">
    <property type="term" value="P:protein targeting"/>
    <property type="evidence" value="ECO:0007669"/>
    <property type="project" value="UniProtKB-UniRule"/>
</dbReference>
<dbReference type="GO" id="GO:0043952">
    <property type="term" value="P:protein transport by the Sec complex"/>
    <property type="evidence" value="ECO:0007669"/>
    <property type="project" value="UniProtKB-UniRule"/>
</dbReference>
<evidence type="ECO:0000256" key="5">
    <source>
        <dbReference type="ARBA" id="ARBA00022927"/>
    </source>
</evidence>
<dbReference type="GO" id="GO:0009306">
    <property type="term" value="P:protein secretion"/>
    <property type="evidence" value="ECO:0007669"/>
    <property type="project" value="UniProtKB-UniRule"/>
</dbReference>
<dbReference type="PANTHER" id="PTHR33910:SF1">
    <property type="entry name" value="PROTEIN TRANSLOCASE SUBUNIT SECE"/>
    <property type="match status" value="1"/>
</dbReference>
<dbReference type="RefSeq" id="WP_153406114.1">
    <property type="nucleotide sequence ID" value="NZ_ML762441.1"/>
</dbReference>
<reference evidence="10 11" key="1">
    <citation type="submission" date="2019-10" db="EMBL/GenBank/DDBJ databases">
        <title>Gracilibacillus sp. nov. isolated from rice seeds.</title>
        <authorList>
            <person name="He S."/>
        </authorList>
    </citation>
    <scope>NUCLEOTIDE SEQUENCE [LARGE SCALE GENOMIC DNA]</scope>
    <source>
        <strain evidence="10 11">TD8</strain>
    </source>
</reference>